<dbReference type="InterPro" id="IPR000415">
    <property type="entry name" value="Nitroreductase-like"/>
</dbReference>
<dbReference type="SUPFAM" id="SSF55469">
    <property type="entry name" value="FMN-dependent nitroreductase-like"/>
    <property type="match status" value="1"/>
</dbReference>
<dbReference type="GO" id="GO:0034599">
    <property type="term" value="P:cellular response to oxidative stress"/>
    <property type="evidence" value="ECO:0007669"/>
    <property type="project" value="InterPro"/>
</dbReference>
<keyword evidence="2" id="KW-1185">Reference proteome</keyword>
<dbReference type="PANTHER" id="PTHR43035:SF1">
    <property type="entry name" value="FATTY ACID REPRESSION MUTANT PROTEIN 2-RELATED"/>
    <property type="match status" value="1"/>
</dbReference>
<dbReference type="EMBL" id="WJXW01000001">
    <property type="protein sequence ID" value="KAF9740537.1"/>
    <property type="molecule type" value="Genomic_DNA"/>
</dbReference>
<evidence type="ECO:0000313" key="2">
    <source>
        <dbReference type="Proteomes" id="UP000756921"/>
    </source>
</evidence>
<accession>A0A9P6GRH6</accession>
<evidence type="ECO:0000313" key="1">
    <source>
        <dbReference type="EMBL" id="KAF9740537.1"/>
    </source>
</evidence>
<dbReference type="OrthoDB" id="2138173at2759"/>
<proteinExistence type="predicted"/>
<dbReference type="Proteomes" id="UP000756921">
    <property type="component" value="Unassembled WGS sequence"/>
</dbReference>
<dbReference type="GO" id="GO:0016491">
    <property type="term" value="F:oxidoreductase activity"/>
    <property type="evidence" value="ECO:0007669"/>
    <property type="project" value="InterPro"/>
</dbReference>
<reference evidence="1" key="1">
    <citation type="journal article" date="2020" name="Mol. Plant Microbe Interact.">
        <title>Genome Sequence of the Biocontrol Agent Coniothyrium minitans strain Conio (IMI 134523).</title>
        <authorList>
            <person name="Patel D."/>
            <person name="Shittu T.A."/>
            <person name="Baroncelli R."/>
            <person name="Muthumeenakshi S."/>
            <person name="Osborne T.H."/>
            <person name="Janganan T.K."/>
            <person name="Sreenivasaprasad S."/>
        </authorList>
    </citation>
    <scope>NUCLEOTIDE SEQUENCE</scope>
    <source>
        <strain evidence="1">Conio</strain>
    </source>
</reference>
<gene>
    <name evidence="1" type="ORF">PMIN01_00076</name>
</gene>
<name>A0A9P6GRH6_9PLEO</name>
<sequence>MMASATHFLAAVADRRSVYALSKEIPVSNERILELVTEALKHAPSPFNVRSTQESTPAAIGILRPKIKGFVAAKGTAHAKLYPEWEEHSSSMNQLIAWTALSAESVGANLQHYQPGITPYLQEKYGVDKSWRLKAQMVFGV</sequence>
<dbReference type="Gene3D" id="3.40.109.10">
    <property type="entry name" value="NADH Oxidase"/>
    <property type="match status" value="2"/>
</dbReference>
<dbReference type="PANTHER" id="PTHR43035">
    <property type="entry name" value="FATTY ACID REPRESSION MUTANT PROTEIN 2-RELATED"/>
    <property type="match status" value="1"/>
</dbReference>
<dbReference type="InterPro" id="IPR033877">
    <property type="entry name" value="Frm2/Hbn1"/>
</dbReference>
<protein>
    <submittedName>
        <fullName evidence="1">Nitroreductase family protein</fullName>
    </submittedName>
</protein>
<comment type="caution">
    <text evidence="1">The sequence shown here is derived from an EMBL/GenBank/DDBJ whole genome shotgun (WGS) entry which is preliminary data.</text>
</comment>
<organism evidence="1 2">
    <name type="scientific">Paraphaeosphaeria minitans</name>
    <dbReference type="NCBI Taxonomy" id="565426"/>
    <lineage>
        <taxon>Eukaryota</taxon>
        <taxon>Fungi</taxon>
        <taxon>Dikarya</taxon>
        <taxon>Ascomycota</taxon>
        <taxon>Pezizomycotina</taxon>
        <taxon>Dothideomycetes</taxon>
        <taxon>Pleosporomycetidae</taxon>
        <taxon>Pleosporales</taxon>
        <taxon>Massarineae</taxon>
        <taxon>Didymosphaeriaceae</taxon>
        <taxon>Paraphaeosphaeria</taxon>
    </lineage>
</organism>
<dbReference type="AlphaFoldDB" id="A0A9P6GRH6"/>